<dbReference type="RefSeq" id="WP_378477454.1">
    <property type="nucleotide sequence ID" value="NZ_JBHUIW010000008.1"/>
</dbReference>
<evidence type="ECO:0000256" key="2">
    <source>
        <dbReference type="ARBA" id="ARBA00022679"/>
    </source>
</evidence>
<feature type="domain" description="Maltose/galactoside acetyltransferase" evidence="3">
    <location>
        <begin position="7"/>
        <end position="34"/>
    </location>
</feature>
<name>A0ABW5AJM4_9BRAD</name>
<gene>
    <name evidence="4" type="ORF">ACFSOX_08920</name>
</gene>
<comment type="similarity">
    <text evidence="1">Belongs to the transferase hexapeptide repeat family.</text>
</comment>
<dbReference type="InterPro" id="IPR024688">
    <property type="entry name" value="Mac_dom"/>
</dbReference>
<keyword evidence="2" id="KW-0808">Transferase</keyword>
<sequence>MTTEKQRMLAGALYRPGDAEIQADQAATKTWLAR</sequence>
<proteinExistence type="inferred from homology"/>
<keyword evidence="5" id="KW-1185">Reference proteome</keyword>
<dbReference type="EMBL" id="JBHUIW010000008">
    <property type="protein sequence ID" value="MFD2182271.1"/>
    <property type="molecule type" value="Genomic_DNA"/>
</dbReference>
<evidence type="ECO:0000313" key="4">
    <source>
        <dbReference type="EMBL" id="MFD2182271.1"/>
    </source>
</evidence>
<dbReference type="Proteomes" id="UP001597314">
    <property type="component" value="Unassembled WGS sequence"/>
</dbReference>
<evidence type="ECO:0000256" key="1">
    <source>
        <dbReference type="ARBA" id="ARBA00007274"/>
    </source>
</evidence>
<protein>
    <submittedName>
        <fullName evidence="4">Maltose acetyltransferase domain-containing protein</fullName>
    </submittedName>
</protein>
<accession>A0ABW5AJM4</accession>
<dbReference type="Pfam" id="PF12464">
    <property type="entry name" value="Mac"/>
    <property type="match status" value="1"/>
</dbReference>
<comment type="caution">
    <text evidence="4">The sequence shown here is derived from an EMBL/GenBank/DDBJ whole genome shotgun (WGS) entry which is preliminary data.</text>
</comment>
<organism evidence="4 5">
    <name type="scientific">Rhodoplanes azumiensis</name>
    <dbReference type="NCBI Taxonomy" id="1897628"/>
    <lineage>
        <taxon>Bacteria</taxon>
        <taxon>Pseudomonadati</taxon>
        <taxon>Pseudomonadota</taxon>
        <taxon>Alphaproteobacteria</taxon>
        <taxon>Hyphomicrobiales</taxon>
        <taxon>Nitrobacteraceae</taxon>
        <taxon>Rhodoplanes</taxon>
    </lineage>
</organism>
<evidence type="ECO:0000259" key="3">
    <source>
        <dbReference type="Pfam" id="PF12464"/>
    </source>
</evidence>
<reference evidence="5" key="1">
    <citation type="journal article" date="2019" name="Int. J. Syst. Evol. Microbiol.">
        <title>The Global Catalogue of Microorganisms (GCM) 10K type strain sequencing project: providing services to taxonomists for standard genome sequencing and annotation.</title>
        <authorList>
            <consortium name="The Broad Institute Genomics Platform"/>
            <consortium name="The Broad Institute Genome Sequencing Center for Infectious Disease"/>
            <person name="Wu L."/>
            <person name="Ma J."/>
        </authorList>
    </citation>
    <scope>NUCLEOTIDE SEQUENCE [LARGE SCALE GENOMIC DNA]</scope>
    <source>
        <strain evidence="5">CGMCC 1.6774</strain>
    </source>
</reference>
<evidence type="ECO:0000313" key="5">
    <source>
        <dbReference type="Proteomes" id="UP001597314"/>
    </source>
</evidence>